<keyword evidence="1 4" id="KW-0328">Glycosyltransferase</keyword>
<dbReference type="RefSeq" id="WP_301719638.1">
    <property type="nucleotide sequence ID" value="NZ_JAGGJB010000003.1"/>
</dbReference>
<dbReference type="Pfam" id="PF00535">
    <property type="entry name" value="Glycos_transf_2"/>
    <property type="match status" value="1"/>
</dbReference>
<organism evidence="4 7">
    <name type="scientific">Pseudidiomarina terrestris</name>
    <dbReference type="NCBI Taxonomy" id="2820060"/>
    <lineage>
        <taxon>Bacteria</taxon>
        <taxon>Pseudomonadati</taxon>
        <taxon>Pseudomonadota</taxon>
        <taxon>Gammaproteobacteria</taxon>
        <taxon>Alteromonadales</taxon>
        <taxon>Idiomarinaceae</taxon>
        <taxon>Pseudidiomarina</taxon>
    </lineage>
</organism>
<dbReference type="CDD" id="cd00761">
    <property type="entry name" value="Glyco_tranf_GTA_type"/>
    <property type="match status" value="1"/>
</dbReference>
<dbReference type="EMBL" id="JAGGJB010000003">
    <property type="protein sequence ID" value="MDN7124486.1"/>
    <property type="molecule type" value="Genomic_DNA"/>
</dbReference>
<evidence type="ECO:0000313" key="5">
    <source>
        <dbReference type="EMBL" id="MDN7129223.1"/>
    </source>
</evidence>
<dbReference type="Proteomes" id="UP001169492">
    <property type="component" value="Unassembled WGS sequence"/>
</dbReference>
<feature type="domain" description="Glycosyltransferase 2-like" evidence="3">
    <location>
        <begin position="8"/>
        <end position="134"/>
    </location>
</feature>
<dbReference type="AlphaFoldDB" id="A0AAW7R108"/>
<proteinExistence type="predicted"/>
<keyword evidence="6" id="KW-1185">Reference proteome</keyword>
<evidence type="ECO:0000259" key="3">
    <source>
        <dbReference type="Pfam" id="PF00535"/>
    </source>
</evidence>
<dbReference type="Gene3D" id="3.90.550.10">
    <property type="entry name" value="Spore Coat Polysaccharide Biosynthesis Protein SpsA, Chain A"/>
    <property type="match status" value="1"/>
</dbReference>
<gene>
    <name evidence="4" type="ORF">J6I90_06295</name>
    <name evidence="5" type="ORF">J6I92_05010</name>
</gene>
<dbReference type="InterPro" id="IPR029044">
    <property type="entry name" value="Nucleotide-diphossugar_trans"/>
</dbReference>
<evidence type="ECO:0000313" key="6">
    <source>
        <dbReference type="Proteomes" id="UP001169491"/>
    </source>
</evidence>
<accession>A0AAW7R108</accession>
<dbReference type="PANTHER" id="PTHR22916">
    <property type="entry name" value="GLYCOSYLTRANSFERASE"/>
    <property type="match status" value="1"/>
</dbReference>
<keyword evidence="2 4" id="KW-0808">Transferase</keyword>
<dbReference type="EMBL" id="JAGGJC010000001">
    <property type="protein sequence ID" value="MDN7129223.1"/>
    <property type="molecule type" value="Genomic_DNA"/>
</dbReference>
<dbReference type="Proteomes" id="UP001169491">
    <property type="component" value="Unassembled WGS sequence"/>
</dbReference>
<comment type="caution">
    <text evidence="4">The sequence shown here is derived from an EMBL/GenBank/DDBJ whole genome shotgun (WGS) entry which is preliminary data.</text>
</comment>
<dbReference type="GO" id="GO:0016758">
    <property type="term" value="F:hexosyltransferase activity"/>
    <property type="evidence" value="ECO:0007669"/>
    <property type="project" value="UniProtKB-ARBA"/>
</dbReference>
<name>A0AAW7R108_9GAMM</name>
<sequence length="323" mass="36619">MNKDIFASFIVPIFNDVEKLAVTLDSIGAVVTERPIEIIIVDDDGPATNEADVYKLLENKGIQTQYLKKQNEGPYYARKYGFSKASGDYIIFVDCGDAVIPENCSQVVTELLSENTIDILVSDILSVENSVRSRKNILPKKHKAPLNSMPASDFFSQCNKNLLGTPGKIYSRATLSSAFASIDLPPGVCNAEDLLLFTTSLGYVKQVHYMNGYFYLYEVHEKSLSHDQRPGALQRRFYDKVCVADSVLSVISNNKDRGWTSLDGKLHRFFRKYRSSVLLHWIFKFPSDFTVAEKLKVIAYYVTTGVLFSSMWWKLSKKQFNYD</sequence>
<dbReference type="PANTHER" id="PTHR22916:SF51">
    <property type="entry name" value="GLYCOSYLTRANSFERASE EPSH-RELATED"/>
    <property type="match status" value="1"/>
</dbReference>
<dbReference type="EC" id="2.4.-.-" evidence="4"/>
<evidence type="ECO:0000313" key="4">
    <source>
        <dbReference type="EMBL" id="MDN7124486.1"/>
    </source>
</evidence>
<evidence type="ECO:0000256" key="1">
    <source>
        <dbReference type="ARBA" id="ARBA00022676"/>
    </source>
</evidence>
<evidence type="ECO:0000313" key="7">
    <source>
        <dbReference type="Proteomes" id="UP001169492"/>
    </source>
</evidence>
<protein>
    <submittedName>
        <fullName evidence="4">Glycosyltransferase</fullName>
        <ecNumber evidence="4">2.4.-.-</ecNumber>
    </submittedName>
</protein>
<evidence type="ECO:0000256" key="2">
    <source>
        <dbReference type="ARBA" id="ARBA00022679"/>
    </source>
</evidence>
<dbReference type="InterPro" id="IPR001173">
    <property type="entry name" value="Glyco_trans_2-like"/>
</dbReference>
<reference evidence="6 7" key="1">
    <citation type="submission" date="2021-03" db="EMBL/GenBank/DDBJ databases">
        <title>Pseudidiomarina terrestris, a new bacterium isolated from saline soil.</title>
        <authorList>
            <person name="Galisteo C."/>
            <person name="De La Haba R."/>
            <person name="Sanchez-Porro C."/>
            <person name="Ventosa A."/>
        </authorList>
    </citation>
    <scope>NUCLEOTIDE SEQUENCE [LARGE SCALE GENOMIC DNA]</scope>
    <source>
        <strain evidence="4 7">1APP75-32.1</strain>
        <strain evidence="6">1APR75-15</strain>
        <strain evidence="5">1ASR75-15</strain>
    </source>
</reference>
<dbReference type="SUPFAM" id="SSF53448">
    <property type="entry name" value="Nucleotide-diphospho-sugar transferases"/>
    <property type="match status" value="1"/>
</dbReference>